<feature type="region of interest" description="Disordered" evidence="11">
    <location>
        <begin position="350"/>
        <end position="375"/>
    </location>
</feature>
<dbReference type="InterPro" id="IPR036236">
    <property type="entry name" value="Znf_C2H2_sf"/>
</dbReference>
<comment type="subcellular location">
    <subcellularLocation>
        <location evidence="1">Nucleus</location>
    </subcellularLocation>
</comment>
<gene>
    <name evidence="13" type="ORF">CUNI_LOCUS14149</name>
</gene>
<feature type="compositionally biased region" description="Polar residues" evidence="11">
    <location>
        <begin position="173"/>
        <end position="197"/>
    </location>
</feature>
<feature type="compositionally biased region" description="Basic and acidic residues" evidence="11">
    <location>
        <begin position="296"/>
        <end position="311"/>
    </location>
</feature>
<keyword evidence="14" id="KW-1185">Reference proteome</keyword>
<keyword evidence="9" id="KW-0539">Nucleus</keyword>
<evidence type="ECO:0000256" key="5">
    <source>
        <dbReference type="ARBA" id="ARBA00022833"/>
    </source>
</evidence>
<feature type="compositionally biased region" description="Basic and acidic residues" evidence="11">
    <location>
        <begin position="138"/>
        <end position="156"/>
    </location>
</feature>
<dbReference type="InterPro" id="IPR050457">
    <property type="entry name" value="ZnFinger_BTB_dom_contain"/>
</dbReference>
<dbReference type="EMBL" id="CAJHNH020003124">
    <property type="protein sequence ID" value="CAG5128591.1"/>
    <property type="molecule type" value="Genomic_DNA"/>
</dbReference>
<feature type="domain" description="C2H2-type" evidence="12">
    <location>
        <begin position="527"/>
        <end position="550"/>
    </location>
</feature>
<evidence type="ECO:0000256" key="11">
    <source>
        <dbReference type="SAM" id="MobiDB-lite"/>
    </source>
</evidence>
<dbReference type="Gene3D" id="3.30.160.60">
    <property type="entry name" value="Classic Zinc Finger"/>
    <property type="match status" value="1"/>
</dbReference>
<dbReference type="InterPro" id="IPR013087">
    <property type="entry name" value="Znf_C2H2_type"/>
</dbReference>
<evidence type="ECO:0000256" key="1">
    <source>
        <dbReference type="ARBA" id="ARBA00004123"/>
    </source>
</evidence>
<dbReference type="PANTHER" id="PTHR46105:SF5">
    <property type="entry name" value="ZINC FINGER AND BTB DOMAIN-CONTAINING PROTEIN 44 ISOFORM X1"/>
    <property type="match status" value="1"/>
</dbReference>
<dbReference type="PROSITE" id="PS50157">
    <property type="entry name" value="ZINC_FINGER_C2H2_2"/>
    <property type="match status" value="3"/>
</dbReference>
<dbReference type="AlphaFoldDB" id="A0A8S3ZQ03"/>
<evidence type="ECO:0000313" key="13">
    <source>
        <dbReference type="EMBL" id="CAG5128591.1"/>
    </source>
</evidence>
<feature type="compositionally biased region" description="Basic and acidic residues" evidence="11">
    <location>
        <begin position="199"/>
        <end position="226"/>
    </location>
</feature>
<evidence type="ECO:0000313" key="14">
    <source>
        <dbReference type="Proteomes" id="UP000678393"/>
    </source>
</evidence>
<feature type="domain" description="C2H2-type" evidence="12">
    <location>
        <begin position="499"/>
        <end position="521"/>
    </location>
</feature>
<dbReference type="PANTHER" id="PTHR46105">
    <property type="entry name" value="AGAP004733-PA"/>
    <property type="match status" value="1"/>
</dbReference>
<evidence type="ECO:0000256" key="4">
    <source>
        <dbReference type="ARBA" id="ARBA00022771"/>
    </source>
</evidence>
<dbReference type="GO" id="GO:0000978">
    <property type="term" value="F:RNA polymerase II cis-regulatory region sequence-specific DNA binding"/>
    <property type="evidence" value="ECO:0007669"/>
    <property type="project" value="TreeGrafter"/>
</dbReference>
<accession>A0A8S3ZQ03</accession>
<proteinExistence type="predicted"/>
<keyword evidence="2" id="KW-0479">Metal-binding</keyword>
<evidence type="ECO:0000256" key="6">
    <source>
        <dbReference type="ARBA" id="ARBA00023015"/>
    </source>
</evidence>
<keyword evidence="5" id="KW-0862">Zinc</keyword>
<keyword evidence="3" id="KW-0677">Repeat</keyword>
<dbReference type="GO" id="GO:0005634">
    <property type="term" value="C:nucleus"/>
    <property type="evidence" value="ECO:0007669"/>
    <property type="project" value="UniProtKB-SubCell"/>
</dbReference>
<feature type="domain" description="C2H2-type" evidence="12">
    <location>
        <begin position="470"/>
        <end position="498"/>
    </location>
</feature>
<keyword evidence="7" id="KW-0238">DNA-binding</keyword>
<dbReference type="SMART" id="SM00355">
    <property type="entry name" value="ZnF_C2H2"/>
    <property type="match status" value="3"/>
</dbReference>
<keyword evidence="8" id="KW-0804">Transcription</keyword>
<dbReference type="GO" id="GO:0000981">
    <property type="term" value="F:DNA-binding transcription factor activity, RNA polymerase II-specific"/>
    <property type="evidence" value="ECO:0007669"/>
    <property type="project" value="TreeGrafter"/>
</dbReference>
<dbReference type="Proteomes" id="UP000678393">
    <property type="component" value="Unassembled WGS sequence"/>
</dbReference>
<reference evidence="13" key="1">
    <citation type="submission" date="2021-04" db="EMBL/GenBank/DDBJ databases">
        <authorList>
            <consortium name="Molecular Ecology Group"/>
        </authorList>
    </citation>
    <scope>NUCLEOTIDE SEQUENCE</scope>
</reference>
<feature type="region of interest" description="Disordered" evidence="11">
    <location>
        <begin position="257"/>
        <end position="333"/>
    </location>
</feature>
<feature type="region of interest" description="Disordered" evidence="11">
    <location>
        <begin position="81"/>
        <end position="234"/>
    </location>
</feature>
<evidence type="ECO:0000256" key="7">
    <source>
        <dbReference type="ARBA" id="ARBA00023125"/>
    </source>
</evidence>
<feature type="compositionally biased region" description="Polar residues" evidence="11">
    <location>
        <begin position="121"/>
        <end position="133"/>
    </location>
</feature>
<name>A0A8S3ZQ03_9EUPU</name>
<sequence>MPELQMDVAVANRFISSLSKSLQALCHGCMDFDSGIEIVGYINVNIDSGSKVDYVLNEKVLKSTTNSMTFVSNSFLAKKEQQKQTRDGACSPIPDQQPPVLPQYQNRFRGSFHGPHPRNMGQMSFAQRGSQKRSWPGMERDWRMSPKKQREGRLPHESSATTSPGAYPHLVPSASSQSPADGSFKYPQTSGQSSETNTSDDRPEINIKKEIFDNDSEKTSQNDHDPSQISDQETNEYLDEASKTNNIRIKNDPDAITSAAEDESHASEGAGNHPDTDFKGTFLDPAVSEDNPDNTEENKHETDENIDDHLGTSRLTGKASHDLEADNEDQSEATEDITAENAAMGSEMPADYDEAGEEGTYPQSVYSDAGEGSSDTGQFEVIEIDDEDEDVQAMFGGSRDIQDNTFDFPKHLGSHGLDSHTRIRFSQTVDAAHWSHIQDAQSDSFHSFDFKPVKIPSKEDCRFDPVTHRYICPACNSSYLTYASMCGHIKLKHQGRYEIHCEICGKGFQRKIHLLGHMAMHGQPMNFECSVCGAKYAHKTSLRAHERLSHGIVQ</sequence>
<evidence type="ECO:0000256" key="8">
    <source>
        <dbReference type="ARBA" id="ARBA00023163"/>
    </source>
</evidence>
<evidence type="ECO:0000256" key="2">
    <source>
        <dbReference type="ARBA" id="ARBA00022723"/>
    </source>
</evidence>
<dbReference type="GO" id="GO:0008270">
    <property type="term" value="F:zinc ion binding"/>
    <property type="evidence" value="ECO:0007669"/>
    <property type="project" value="UniProtKB-KW"/>
</dbReference>
<comment type="caution">
    <text evidence="13">The sequence shown here is derived from an EMBL/GenBank/DDBJ whole genome shotgun (WGS) entry which is preliminary data.</text>
</comment>
<keyword evidence="4 10" id="KW-0863">Zinc-finger</keyword>
<organism evidence="13 14">
    <name type="scientific">Candidula unifasciata</name>
    <dbReference type="NCBI Taxonomy" id="100452"/>
    <lineage>
        <taxon>Eukaryota</taxon>
        <taxon>Metazoa</taxon>
        <taxon>Spiralia</taxon>
        <taxon>Lophotrochozoa</taxon>
        <taxon>Mollusca</taxon>
        <taxon>Gastropoda</taxon>
        <taxon>Heterobranchia</taxon>
        <taxon>Euthyneura</taxon>
        <taxon>Panpulmonata</taxon>
        <taxon>Eupulmonata</taxon>
        <taxon>Stylommatophora</taxon>
        <taxon>Helicina</taxon>
        <taxon>Helicoidea</taxon>
        <taxon>Geomitridae</taxon>
        <taxon>Candidula</taxon>
    </lineage>
</organism>
<evidence type="ECO:0000256" key="10">
    <source>
        <dbReference type="PROSITE-ProRule" id="PRU00042"/>
    </source>
</evidence>
<evidence type="ECO:0000256" key="9">
    <source>
        <dbReference type="ARBA" id="ARBA00023242"/>
    </source>
</evidence>
<dbReference type="PROSITE" id="PS00028">
    <property type="entry name" value="ZINC_FINGER_C2H2_1"/>
    <property type="match status" value="3"/>
</dbReference>
<evidence type="ECO:0000259" key="12">
    <source>
        <dbReference type="PROSITE" id="PS50157"/>
    </source>
</evidence>
<keyword evidence="6" id="KW-0805">Transcription regulation</keyword>
<evidence type="ECO:0000256" key="3">
    <source>
        <dbReference type="ARBA" id="ARBA00022737"/>
    </source>
</evidence>
<protein>
    <recommendedName>
        <fullName evidence="12">C2H2-type domain-containing protein</fullName>
    </recommendedName>
</protein>
<dbReference type="SUPFAM" id="SSF57667">
    <property type="entry name" value="beta-beta-alpha zinc fingers"/>
    <property type="match status" value="1"/>
</dbReference>
<dbReference type="OrthoDB" id="1405595at2759"/>